<organism evidence="10">
    <name type="scientific">Porcine parainfluenza virus</name>
    <dbReference type="NCBI Taxonomy" id="251774"/>
    <lineage>
        <taxon>Viruses</taxon>
        <taxon>Riboviria</taxon>
        <taxon>Orthornavirae</taxon>
        <taxon>Negarnaviricota</taxon>
        <taxon>Haploviricotina</taxon>
        <taxon>Monjiviricetes</taxon>
        <taxon>Mononegavirales</taxon>
        <taxon>Paramyxoviridae</taxon>
        <taxon>Rubulavirinae</taxon>
        <taxon>Rubulavirus</taxon>
    </lineage>
</organism>
<evidence type="ECO:0000256" key="1">
    <source>
        <dbReference type="ARBA" id="ARBA00007522"/>
    </source>
</evidence>
<feature type="compositionally biased region" description="Basic and acidic residues" evidence="8">
    <location>
        <begin position="268"/>
        <end position="278"/>
    </location>
</feature>
<feature type="compositionally biased region" description="Basic and acidic residues" evidence="8">
    <location>
        <begin position="215"/>
        <end position="231"/>
    </location>
</feature>
<dbReference type="GO" id="GO:0003723">
    <property type="term" value="F:RNA binding"/>
    <property type="evidence" value="ECO:0007669"/>
    <property type="project" value="InterPro"/>
</dbReference>
<dbReference type="Gene3D" id="1.10.287.320">
    <property type="entry name" value="Viral phosphoprotein oligmorisation site domain"/>
    <property type="match status" value="1"/>
</dbReference>
<evidence type="ECO:0000256" key="5">
    <source>
        <dbReference type="ARBA" id="ARBA00023054"/>
    </source>
</evidence>
<dbReference type="InterPro" id="IPR016075">
    <property type="entry name" value="RNA_pol_Pprot-P_XD_paramyxovir"/>
</dbReference>
<dbReference type="Pfam" id="PF01806">
    <property type="entry name" value="Paramyxo_P"/>
    <property type="match status" value="1"/>
</dbReference>
<feature type="compositionally biased region" description="Basic and acidic residues" evidence="8">
    <location>
        <begin position="287"/>
        <end position="315"/>
    </location>
</feature>
<dbReference type="InterPro" id="IPR002693">
    <property type="entry name" value="Paramyxo_PProtein_C"/>
</dbReference>
<dbReference type="InterPro" id="IPR043097">
    <property type="entry name" value="PProtein_oligomer_dom1"/>
</dbReference>
<evidence type="ECO:0000256" key="6">
    <source>
        <dbReference type="ARBA" id="ARBA00046746"/>
    </source>
</evidence>
<comment type="function">
    <text evidence="7">Essential cofactor of the RNA polymerase L that plays a central role in the transcription and replication by forming the polymerase complex with RNA polymerase L and recruiting L to the genomic N-RNA template for RNA synthesis. Also plays a central role in the encapsidation of nascent RNA chains by forming the encapsidation complex with the nucleocapsid protein N (N-P complex). Acts as a chaperone for newly synthesized free N protein, so-called N0, allowing encapsidation of nascent RNA chains during replication. The nucleoprotein protein N prevents excessive phosphorylation of P, which leads to down-regulation of viral transcription/ replication. Participates, together with N, in the formation of viral factories (viroplasms), which are large inclusions in the host cytoplasm where replication takes place. Recruits host PI4KB and remodel the host endoplasmic reticulum membrane to form viral replication factories.</text>
</comment>
<feature type="compositionally biased region" description="Basic and acidic residues" evidence="8">
    <location>
        <begin position="244"/>
        <end position="253"/>
    </location>
</feature>
<feature type="region of interest" description="Disordered" evidence="8">
    <location>
        <begin position="1"/>
        <end position="24"/>
    </location>
</feature>
<dbReference type="SUPFAM" id="SSF101089">
    <property type="entry name" value="Phosphoprotein XD domain"/>
    <property type="match status" value="1"/>
</dbReference>
<dbReference type="EMBL" id="KT749882">
    <property type="protein sequence ID" value="ALW95383.1"/>
    <property type="molecule type" value="Viral_cRNA"/>
</dbReference>
<dbReference type="GO" id="GO:0019079">
    <property type="term" value="P:viral genome replication"/>
    <property type="evidence" value="ECO:0007669"/>
    <property type="project" value="InterPro"/>
</dbReference>
<dbReference type="Gene3D" id="1.10.287.340">
    <property type="match status" value="1"/>
</dbReference>
<dbReference type="GO" id="GO:0006351">
    <property type="term" value="P:DNA-templated transcription"/>
    <property type="evidence" value="ECO:0007669"/>
    <property type="project" value="InterPro"/>
</dbReference>
<feature type="compositionally biased region" description="Polar residues" evidence="8">
    <location>
        <begin position="129"/>
        <end position="140"/>
    </location>
</feature>
<feature type="compositionally biased region" description="Basic and acidic residues" evidence="8">
    <location>
        <begin position="168"/>
        <end position="178"/>
    </location>
</feature>
<feature type="region of interest" description="Disordered" evidence="8">
    <location>
        <begin position="125"/>
        <end position="325"/>
    </location>
</feature>
<dbReference type="GO" id="GO:0003968">
    <property type="term" value="F:RNA-directed RNA polymerase activity"/>
    <property type="evidence" value="ECO:0007669"/>
    <property type="project" value="InterPro"/>
</dbReference>
<feature type="region of interest" description="Disordered" evidence="8">
    <location>
        <begin position="440"/>
        <end position="468"/>
    </location>
</feature>
<comment type="subunit">
    <text evidence="6">Homotetramer. Interacts (via multimerization domain) with polymerase L; this interaction forms the polymerase complex. Interacts (via N-terminus) with N0; this interaction allows P to chaperon N0 before encapsidation and form the N-P complex. Interacts (via C-terminus) with N-RNA template; this interaction positions the polymerase on the template.</text>
</comment>
<reference evidence="10" key="1">
    <citation type="journal article" date="2016" name="J. Gen. Virol.">
        <title>Widespread detection and characterization of porcine parainfluenza virus 1 in pigs in the USA.</title>
        <authorList>
            <person name="Palinski R.M."/>
            <person name="Chen Z."/>
            <person name="Henningson J.N."/>
            <person name="Lang Y."/>
            <person name="Rowland R.R."/>
            <person name="Fang Y."/>
            <person name="Prickett J."/>
            <person name="Gauger P.C."/>
            <person name="Hause B.M."/>
        </authorList>
    </citation>
    <scope>NUCLEOTIDE SEQUENCE</scope>
    <source>
        <strain evidence="10">1438-1</strain>
    </source>
</reference>
<dbReference type="SUPFAM" id="SSF58034">
    <property type="entry name" value="Multimerization domain of the phosphoprotein from sendai virus"/>
    <property type="match status" value="1"/>
</dbReference>
<keyword evidence="3" id="KW-0597">Phosphoprotein</keyword>
<feature type="domain" description="Paramyxovirinae P phosphoprotein C-terminal" evidence="9">
    <location>
        <begin position="325"/>
        <end position="570"/>
    </location>
</feature>
<evidence type="ECO:0000256" key="8">
    <source>
        <dbReference type="SAM" id="MobiDB-lite"/>
    </source>
</evidence>
<evidence type="ECO:0000256" key="3">
    <source>
        <dbReference type="ARBA" id="ARBA00022553"/>
    </source>
</evidence>
<evidence type="ECO:0000256" key="4">
    <source>
        <dbReference type="ARBA" id="ARBA00022953"/>
    </source>
</evidence>
<feature type="region of interest" description="Disordered" evidence="8">
    <location>
        <begin position="63"/>
        <end position="93"/>
    </location>
</feature>
<keyword evidence="5" id="KW-0175">Coiled coil</keyword>
<feature type="compositionally biased region" description="Basic and acidic residues" evidence="8">
    <location>
        <begin position="73"/>
        <end position="93"/>
    </location>
</feature>
<comment type="similarity">
    <text evidence="1">Belongs to the respirovirus P protein family.</text>
</comment>
<gene>
    <name evidence="10" type="primary">P</name>
</gene>
<protein>
    <recommendedName>
        <fullName evidence="2">Phosphoprotein</fullName>
    </recommendedName>
</protein>
<name>A0A1B0UFU0_9MONO</name>
<evidence type="ECO:0000313" key="10">
    <source>
        <dbReference type="EMBL" id="ALW95383.1"/>
    </source>
</evidence>
<evidence type="ECO:0000256" key="2">
    <source>
        <dbReference type="ARBA" id="ARBA00020572"/>
    </source>
</evidence>
<evidence type="ECO:0000256" key="7">
    <source>
        <dbReference type="ARBA" id="ARBA00056126"/>
    </source>
</evidence>
<sequence length="574" mass="64685">MDQDALFSEESMEDQKEGHSTTSTLTSAVGLIDIILASEPTDIRKDRKHLCEPITAWGKSEASKISKGTVCEENPRTEREDYGQSEKSGILRESNKFEAEVSFRETHSPDTSWRAWRRSSADSILENMGNGSDSYGNEITGNGGGNQRQSLEAKVGEMDPSSNTRRKDKTEGLPEEIRGGSPVPNDREGGRNNNGGSLESVSTHNPRVENNIMDPTHHLEEEVLKRNKPREMNATSQWSGGYKADQKDGKHELITNPVFPNQNRSQGTKKEKGKESAVKPKTRKSKMSFEDTRSTDHIYEDSQEHTRRKKTDNEPSQKIGKKGTEENTLYTEEVIKLLVSLGVIPSVAAFNQSRDICHVFAKRVLNSVNSAEMTANMCGLLLSVEKSVSDRIEENKTLINQIISDLSIGREVQKRFTEYQKEQNSLIMSNLATLHIITDRGGKNNSMDTGERTPSIRTKGKEPTQRTQRFDPSMEFTEEIKYKPDLYREDTLRQRITNPVLDESAERIDNSNAARLIPCKEKSTLRSLKLIIESSNLSRADKIAYIRSLSKCKDDKEVESVMKLFEEDIESSNE</sequence>
<dbReference type="CDD" id="cd21031">
    <property type="entry name" value="MEV_P-protein-C_like"/>
    <property type="match status" value="1"/>
</dbReference>
<keyword evidence="4" id="KW-0693">Viral RNA replication</keyword>
<proteinExistence type="inferred from homology"/>
<dbReference type="Gene3D" id="1.10.8.10">
    <property type="entry name" value="DNA helicase RuvA subunit, C-terminal domain"/>
    <property type="match status" value="1"/>
</dbReference>
<evidence type="ECO:0000259" key="9">
    <source>
        <dbReference type="Pfam" id="PF01806"/>
    </source>
</evidence>
<accession>A0A1B0UFU0</accession>